<name>A0ACC2GBX7_DALPE</name>
<proteinExistence type="predicted"/>
<evidence type="ECO:0000313" key="1">
    <source>
        <dbReference type="EMBL" id="KAJ8001164.1"/>
    </source>
</evidence>
<sequence>MRLKHWLGGGVPTTWAQAISSCCGLNDAPTERRTSESSTRVRQRTLLHHSYNDGVEGGPKCQHRGERDIPHGVCGRRRQQKDGRRMELLRLSFLYRGHPESRSIKTHFITRRKTDVIRAGRPTYRLVAPWPGPPCVVCAVFP</sequence>
<gene>
    <name evidence="1" type="ORF">DPEC_G00188430</name>
</gene>
<accession>A0ACC2GBX7</accession>
<evidence type="ECO:0000313" key="2">
    <source>
        <dbReference type="Proteomes" id="UP001157502"/>
    </source>
</evidence>
<dbReference type="Proteomes" id="UP001157502">
    <property type="component" value="Chromosome 15"/>
</dbReference>
<organism evidence="1 2">
    <name type="scientific">Dallia pectoralis</name>
    <name type="common">Alaska blackfish</name>
    <dbReference type="NCBI Taxonomy" id="75939"/>
    <lineage>
        <taxon>Eukaryota</taxon>
        <taxon>Metazoa</taxon>
        <taxon>Chordata</taxon>
        <taxon>Craniata</taxon>
        <taxon>Vertebrata</taxon>
        <taxon>Euteleostomi</taxon>
        <taxon>Actinopterygii</taxon>
        <taxon>Neopterygii</taxon>
        <taxon>Teleostei</taxon>
        <taxon>Protacanthopterygii</taxon>
        <taxon>Esociformes</taxon>
        <taxon>Umbridae</taxon>
        <taxon>Dallia</taxon>
    </lineage>
</organism>
<protein>
    <submittedName>
        <fullName evidence="1">Uncharacterized protein</fullName>
    </submittedName>
</protein>
<dbReference type="EMBL" id="CM055742">
    <property type="protein sequence ID" value="KAJ8001164.1"/>
    <property type="molecule type" value="Genomic_DNA"/>
</dbReference>
<comment type="caution">
    <text evidence="1">The sequence shown here is derived from an EMBL/GenBank/DDBJ whole genome shotgun (WGS) entry which is preliminary data.</text>
</comment>
<keyword evidence="2" id="KW-1185">Reference proteome</keyword>
<reference evidence="1" key="1">
    <citation type="submission" date="2021-05" db="EMBL/GenBank/DDBJ databases">
        <authorList>
            <person name="Pan Q."/>
            <person name="Jouanno E."/>
            <person name="Zahm M."/>
            <person name="Klopp C."/>
            <person name="Cabau C."/>
            <person name="Louis A."/>
            <person name="Berthelot C."/>
            <person name="Parey E."/>
            <person name="Roest Crollius H."/>
            <person name="Montfort J."/>
            <person name="Robinson-Rechavi M."/>
            <person name="Bouchez O."/>
            <person name="Lampietro C."/>
            <person name="Lopez Roques C."/>
            <person name="Donnadieu C."/>
            <person name="Postlethwait J."/>
            <person name="Bobe J."/>
            <person name="Dillon D."/>
            <person name="Chandos A."/>
            <person name="von Hippel F."/>
            <person name="Guiguen Y."/>
        </authorList>
    </citation>
    <scope>NUCLEOTIDE SEQUENCE</scope>
    <source>
        <strain evidence="1">YG-Jan2019</strain>
    </source>
</reference>